<protein>
    <submittedName>
        <fullName evidence="4">Protein RfbU</fullName>
        <ecNumber evidence="4">2.4.1.-</ecNumber>
    </submittedName>
</protein>
<reference evidence="4 5" key="1">
    <citation type="submission" date="2018-04" db="EMBL/GenBank/DDBJ databases">
        <title>Adhaeribacter sp. HMF7616 genome sequencing and assembly.</title>
        <authorList>
            <person name="Kang H."/>
            <person name="Kang J."/>
            <person name="Cha I."/>
            <person name="Kim H."/>
            <person name="Joh K."/>
        </authorList>
    </citation>
    <scope>NUCLEOTIDE SEQUENCE [LARGE SCALE GENOMIC DNA]</scope>
    <source>
        <strain evidence="4 5">HMF7616</strain>
    </source>
</reference>
<dbReference type="Pfam" id="PF13439">
    <property type="entry name" value="Glyco_transf_4"/>
    <property type="match status" value="1"/>
</dbReference>
<keyword evidence="5" id="KW-1185">Reference proteome</keyword>
<dbReference type="InterPro" id="IPR001296">
    <property type="entry name" value="Glyco_trans_1"/>
</dbReference>
<gene>
    <name evidence="4" type="ORF">AHMF7616_04705</name>
</gene>
<dbReference type="OrthoDB" id="9801609at2"/>
<dbReference type="CDD" id="cd03809">
    <property type="entry name" value="GT4_MtfB-like"/>
    <property type="match status" value="1"/>
</dbReference>
<dbReference type="Gene3D" id="3.40.50.2000">
    <property type="entry name" value="Glycogen Phosphorylase B"/>
    <property type="match status" value="2"/>
</dbReference>
<evidence type="ECO:0000259" key="3">
    <source>
        <dbReference type="Pfam" id="PF13439"/>
    </source>
</evidence>
<keyword evidence="1 4" id="KW-0808">Transferase</keyword>
<dbReference type="RefSeq" id="WP_115374988.1">
    <property type="nucleotide sequence ID" value="NZ_QASA01000001.1"/>
</dbReference>
<dbReference type="EMBL" id="QASA01000001">
    <property type="protein sequence ID" value="RDC66074.1"/>
    <property type="molecule type" value="Genomic_DNA"/>
</dbReference>
<accession>A0A369QMU9</accession>
<dbReference type="AlphaFoldDB" id="A0A369QMU9"/>
<dbReference type="SUPFAM" id="SSF53756">
    <property type="entry name" value="UDP-Glycosyltransferase/glycogen phosphorylase"/>
    <property type="match status" value="1"/>
</dbReference>
<organism evidence="4 5">
    <name type="scientific">Adhaeribacter pallidiroseus</name>
    <dbReference type="NCBI Taxonomy" id="2072847"/>
    <lineage>
        <taxon>Bacteria</taxon>
        <taxon>Pseudomonadati</taxon>
        <taxon>Bacteroidota</taxon>
        <taxon>Cytophagia</taxon>
        <taxon>Cytophagales</taxon>
        <taxon>Hymenobacteraceae</taxon>
        <taxon>Adhaeribacter</taxon>
    </lineage>
</organism>
<dbReference type="Proteomes" id="UP000253919">
    <property type="component" value="Unassembled WGS sequence"/>
</dbReference>
<dbReference type="PANTHER" id="PTHR46401:SF2">
    <property type="entry name" value="GLYCOSYLTRANSFERASE WBBK-RELATED"/>
    <property type="match status" value="1"/>
</dbReference>
<sequence>MQIGFDAKRAFTNTSGLGNYSRFVIAALQKQFPQNNYFLYTTRQAEIFQQFLPPVPQVQLVKPTGLYRLLPDVWRLGGLVNSIEKFELDIFHGLSNELPFFFKKTKARRVVTIHDLIYLRFPELYKPHDRVIYNAKFRSACQSADKIIAISRQTQADLMQFYNIAPEKIEVIYQDCNPIFHQRATAAVLQTVKEKYRLPDKFLLSVGTLERRKNHLHFLKAWLQSSLTDTHDIVLIGKKLPYTAQIENFIQENNLTGKVHILPYIPFQELPAIYQLAQVFVYPSLFEGFGIPILEGMNSGVPVVTSTGSCFTEAGGEAALYAEPNDLAQLANQLVVASTDQAVRNRMIEAGYDQAKKFRAEHTIPQINQVYETLLGR</sequence>
<feature type="domain" description="Glycosyltransferase subfamily 4-like N-terminal" evidence="3">
    <location>
        <begin position="41"/>
        <end position="173"/>
    </location>
</feature>
<dbReference type="GO" id="GO:0016757">
    <property type="term" value="F:glycosyltransferase activity"/>
    <property type="evidence" value="ECO:0007669"/>
    <property type="project" value="UniProtKB-KW"/>
</dbReference>
<name>A0A369QMU9_9BACT</name>
<evidence type="ECO:0000313" key="5">
    <source>
        <dbReference type="Proteomes" id="UP000253919"/>
    </source>
</evidence>
<evidence type="ECO:0000313" key="4">
    <source>
        <dbReference type="EMBL" id="RDC66074.1"/>
    </source>
</evidence>
<dbReference type="InterPro" id="IPR028098">
    <property type="entry name" value="Glyco_trans_4-like_N"/>
</dbReference>
<evidence type="ECO:0000259" key="2">
    <source>
        <dbReference type="Pfam" id="PF00534"/>
    </source>
</evidence>
<dbReference type="Pfam" id="PF00534">
    <property type="entry name" value="Glycos_transf_1"/>
    <property type="match status" value="1"/>
</dbReference>
<dbReference type="EC" id="2.4.1.-" evidence="4"/>
<feature type="domain" description="Glycosyl transferase family 1" evidence="2">
    <location>
        <begin position="198"/>
        <end position="353"/>
    </location>
</feature>
<dbReference type="PANTHER" id="PTHR46401">
    <property type="entry name" value="GLYCOSYLTRANSFERASE WBBK-RELATED"/>
    <property type="match status" value="1"/>
</dbReference>
<comment type="caution">
    <text evidence="4">The sequence shown here is derived from an EMBL/GenBank/DDBJ whole genome shotgun (WGS) entry which is preliminary data.</text>
</comment>
<evidence type="ECO:0000256" key="1">
    <source>
        <dbReference type="ARBA" id="ARBA00022679"/>
    </source>
</evidence>
<proteinExistence type="predicted"/>
<keyword evidence="4" id="KW-0328">Glycosyltransferase</keyword>